<dbReference type="EMBL" id="JATAAI010000068">
    <property type="protein sequence ID" value="KAK1732380.1"/>
    <property type="molecule type" value="Genomic_DNA"/>
</dbReference>
<comment type="caution">
    <text evidence="3">The sequence shown here is derived from an EMBL/GenBank/DDBJ whole genome shotgun (WGS) entry which is preliminary data.</text>
</comment>
<feature type="region of interest" description="Disordered" evidence="1">
    <location>
        <begin position="123"/>
        <end position="183"/>
    </location>
</feature>
<name>A0AAD8XRY1_9STRA</name>
<sequence>MKLISVALMVLSQFGRAISSSADCKITCKGIRHELLSETHTCNPALTINPTPAVYKSCQNGKKAAFDKACVKLCSNEETTSMASLASDACRASKGRGPSERWCRIGFSSILKKLESYTFQVSESVVGDEKSPDQDSQDEVMSPKPKEAVSPEEVTPQAEVEAKRVESTIPTIDSVEEPEDAGPEELVVVVEQEVIDENIVTKEAAVDEESSVAEDETVQGQEAEAVVYNTDETDEHIDEIEL</sequence>
<protein>
    <submittedName>
        <fullName evidence="3">Uncharacterized protein</fullName>
    </submittedName>
</protein>
<feature type="chain" id="PRO_5042229956" evidence="2">
    <location>
        <begin position="18"/>
        <end position="242"/>
    </location>
</feature>
<evidence type="ECO:0000256" key="1">
    <source>
        <dbReference type="SAM" id="MobiDB-lite"/>
    </source>
</evidence>
<feature type="signal peptide" evidence="2">
    <location>
        <begin position="1"/>
        <end position="17"/>
    </location>
</feature>
<dbReference type="Proteomes" id="UP001224775">
    <property type="component" value="Unassembled WGS sequence"/>
</dbReference>
<evidence type="ECO:0000256" key="2">
    <source>
        <dbReference type="SAM" id="SignalP"/>
    </source>
</evidence>
<keyword evidence="2" id="KW-0732">Signal</keyword>
<evidence type="ECO:0000313" key="4">
    <source>
        <dbReference type="Proteomes" id="UP001224775"/>
    </source>
</evidence>
<feature type="compositionally biased region" description="Acidic residues" evidence="1">
    <location>
        <begin position="174"/>
        <end position="183"/>
    </location>
</feature>
<proteinExistence type="predicted"/>
<accession>A0AAD8XRY1</accession>
<dbReference type="AlphaFoldDB" id="A0AAD8XRY1"/>
<organism evidence="3 4">
    <name type="scientific">Skeletonema marinoi</name>
    <dbReference type="NCBI Taxonomy" id="267567"/>
    <lineage>
        <taxon>Eukaryota</taxon>
        <taxon>Sar</taxon>
        <taxon>Stramenopiles</taxon>
        <taxon>Ochrophyta</taxon>
        <taxon>Bacillariophyta</taxon>
        <taxon>Coscinodiscophyceae</taxon>
        <taxon>Thalassiosirophycidae</taxon>
        <taxon>Thalassiosirales</taxon>
        <taxon>Skeletonemataceae</taxon>
        <taxon>Skeletonema</taxon>
        <taxon>Skeletonema marinoi-dohrnii complex</taxon>
    </lineage>
</organism>
<reference evidence="3" key="1">
    <citation type="submission" date="2023-06" db="EMBL/GenBank/DDBJ databases">
        <title>Survivors Of The Sea: Transcriptome response of Skeletonema marinoi to long-term dormancy.</title>
        <authorList>
            <person name="Pinder M.I.M."/>
            <person name="Kourtchenko O."/>
            <person name="Robertson E.K."/>
            <person name="Larsson T."/>
            <person name="Maumus F."/>
            <person name="Osuna-Cruz C.M."/>
            <person name="Vancaester E."/>
            <person name="Stenow R."/>
            <person name="Vandepoele K."/>
            <person name="Ploug H."/>
            <person name="Bruchert V."/>
            <person name="Godhe A."/>
            <person name="Topel M."/>
        </authorList>
    </citation>
    <scope>NUCLEOTIDE SEQUENCE</scope>
    <source>
        <strain evidence="3">R05AC</strain>
    </source>
</reference>
<evidence type="ECO:0000313" key="3">
    <source>
        <dbReference type="EMBL" id="KAK1732380.1"/>
    </source>
</evidence>
<keyword evidence="4" id="KW-1185">Reference proteome</keyword>
<gene>
    <name evidence="3" type="ORF">QTG54_016915</name>
</gene>